<dbReference type="InterPro" id="IPR025641">
    <property type="entry name" value="DUF4340"/>
</dbReference>
<dbReference type="AlphaFoldDB" id="A0AAE3HKF6"/>
<evidence type="ECO:0000313" key="2">
    <source>
        <dbReference type="EMBL" id="MCS3903425.1"/>
    </source>
</evidence>
<evidence type="ECO:0000313" key="3">
    <source>
        <dbReference type="Proteomes" id="UP001204445"/>
    </source>
</evidence>
<comment type="caution">
    <text evidence="2">The sequence shown here is derived from an EMBL/GenBank/DDBJ whole genome shotgun (WGS) entry which is preliminary data.</text>
</comment>
<keyword evidence="3" id="KW-1185">Reference proteome</keyword>
<protein>
    <recommendedName>
        <fullName evidence="1">DUF4340 domain-containing protein</fullName>
    </recommendedName>
</protein>
<reference evidence="2" key="1">
    <citation type="submission" date="2022-08" db="EMBL/GenBank/DDBJ databases">
        <title>Genomic Encyclopedia of Type Strains, Phase III (KMG-III): the genomes of soil and plant-associated and newly described type strains.</title>
        <authorList>
            <person name="Whitman W."/>
        </authorList>
    </citation>
    <scope>NUCLEOTIDE SEQUENCE</scope>
    <source>
        <strain evidence="2">HMT 1</strain>
    </source>
</reference>
<dbReference type="Proteomes" id="UP001204445">
    <property type="component" value="Unassembled WGS sequence"/>
</dbReference>
<feature type="domain" description="DUF4340" evidence="1">
    <location>
        <begin position="70"/>
        <end position="249"/>
    </location>
</feature>
<proteinExistence type="predicted"/>
<dbReference type="Pfam" id="PF14238">
    <property type="entry name" value="DUF4340"/>
    <property type="match status" value="1"/>
</dbReference>
<organism evidence="2 3">
    <name type="scientific">Methylohalomonas lacus</name>
    <dbReference type="NCBI Taxonomy" id="398773"/>
    <lineage>
        <taxon>Bacteria</taxon>
        <taxon>Pseudomonadati</taxon>
        <taxon>Pseudomonadota</taxon>
        <taxon>Gammaproteobacteria</taxon>
        <taxon>Methylohalomonadales</taxon>
        <taxon>Methylohalomonadaceae</taxon>
        <taxon>Methylohalomonas</taxon>
    </lineage>
</organism>
<evidence type="ECO:0000259" key="1">
    <source>
        <dbReference type="Pfam" id="PF14238"/>
    </source>
</evidence>
<dbReference type="EMBL" id="JANUCT010000008">
    <property type="protein sequence ID" value="MCS3903425.1"/>
    <property type="molecule type" value="Genomic_DNA"/>
</dbReference>
<dbReference type="RefSeq" id="WP_259055185.1">
    <property type="nucleotide sequence ID" value="NZ_JANUCT010000008.1"/>
</dbReference>
<sequence length="366" mass="40442">MNRNNLIALAAITLTVVIAAAVVVSKDRAPTSMSHELLFPALVDNVNNAATINLTSNRHKTILERDGETWYIANSDDYPALFDKVRSLLINLSGLRTLERKTGNPELYHHLNVRDPSQPDSNSVRVQVTDADGKTLADVILGKAHMSKASNMQTGVYVRKPDAEHALLVEGRAPASAEKTEWFNPDILDIASERISEVVIRHPDGETLHAVRNSPGGGFGLRNLPADRSIQSRTALNRFGSVLQRISARDIRALESFDFAGDTIETTVRTFDGLVVKVRSRSIEDRHYANFRFSYDANAAEASDDDALDQLVQAEGEASLAEQPLSVEAEARDLDQRLSGWVYQIPSFKYDVLTAVLDDYTRVTDD</sequence>
<accession>A0AAE3HKF6</accession>
<gene>
    <name evidence="2" type="ORF">J2T55_001446</name>
</gene>
<name>A0AAE3HKF6_9GAMM</name>